<dbReference type="Proteomes" id="UP000297245">
    <property type="component" value="Unassembled WGS sequence"/>
</dbReference>
<gene>
    <name evidence="2" type="ORF">K435DRAFT_845198</name>
</gene>
<reference evidence="2 3" key="1">
    <citation type="journal article" date="2019" name="Nat. Ecol. Evol.">
        <title>Megaphylogeny resolves global patterns of mushroom evolution.</title>
        <authorList>
            <person name="Varga T."/>
            <person name="Krizsan K."/>
            <person name="Foldi C."/>
            <person name="Dima B."/>
            <person name="Sanchez-Garcia M."/>
            <person name="Sanchez-Ramirez S."/>
            <person name="Szollosi G.J."/>
            <person name="Szarkandi J.G."/>
            <person name="Papp V."/>
            <person name="Albert L."/>
            <person name="Andreopoulos W."/>
            <person name="Angelini C."/>
            <person name="Antonin V."/>
            <person name="Barry K.W."/>
            <person name="Bougher N.L."/>
            <person name="Buchanan P."/>
            <person name="Buyck B."/>
            <person name="Bense V."/>
            <person name="Catcheside P."/>
            <person name="Chovatia M."/>
            <person name="Cooper J."/>
            <person name="Damon W."/>
            <person name="Desjardin D."/>
            <person name="Finy P."/>
            <person name="Geml J."/>
            <person name="Haridas S."/>
            <person name="Hughes K."/>
            <person name="Justo A."/>
            <person name="Karasinski D."/>
            <person name="Kautmanova I."/>
            <person name="Kiss B."/>
            <person name="Kocsube S."/>
            <person name="Kotiranta H."/>
            <person name="LaButti K.M."/>
            <person name="Lechner B.E."/>
            <person name="Liimatainen K."/>
            <person name="Lipzen A."/>
            <person name="Lukacs Z."/>
            <person name="Mihaltcheva S."/>
            <person name="Morgado L.N."/>
            <person name="Niskanen T."/>
            <person name="Noordeloos M.E."/>
            <person name="Ohm R.A."/>
            <person name="Ortiz-Santana B."/>
            <person name="Ovrebo C."/>
            <person name="Racz N."/>
            <person name="Riley R."/>
            <person name="Savchenko A."/>
            <person name="Shiryaev A."/>
            <person name="Soop K."/>
            <person name="Spirin V."/>
            <person name="Szebenyi C."/>
            <person name="Tomsovsky M."/>
            <person name="Tulloss R.E."/>
            <person name="Uehling J."/>
            <person name="Grigoriev I.V."/>
            <person name="Vagvolgyi C."/>
            <person name="Papp T."/>
            <person name="Martin F.M."/>
            <person name="Miettinen O."/>
            <person name="Hibbett D.S."/>
            <person name="Nagy L.G."/>
        </authorList>
    </citation>
    <scope>NUCLEOTIDE SEQUENCE [LARGE SCALE GENOMIC DNA]</scope>
    <source>
        <strain evidence="2 3">CBS 962.96</strain>
    </source>
</reference>
<feature type="transmembrane region" description="Helical" evidence="1">
    <location>
        <begin position="71"/>
        <end position="90"/>
    </location>
</feature>
<evidence type="ECO:0000313" key="3">
    <source>
        <dbReference type="Proteomes" id="UP000297245"/>
    </source>
</evidence>
<name>A0A4V4HBP3_DENBC</name>
<feature type="transmembrane region" description="Helical" evidence="1">
    <location>
        <begin position="133"/>
        <end position="156"/>
    </location>
</feature>
<evidence type="ECO:0000256" key="1">
    <source>
        <dbReference type="SAM" id="Phobius"/>
    </source>
</evidence>
<sequence>MDIDKSLINARNTVLGLYEQMLSVKLTSKLLLVRKLELESGEASTNIHSLVLGARPALNKAETLTSLQRPFPFSLLHAIPSILLVSPQFYISSKYLTSAATFVGRVFGRSIRPVVITLLSLDDPPVPKGFSQLAVWAVVLGIFYIMICLSEAFGVFAAWSQRAQLVRIYTVLSGTATFVVFSLGFFQILVHFTMKNDLIGICTQSLTGNDFVEYPFGCHDAWSHDSWADFVGLSILIFISSFFTITAFAYACQLLDPTTSIANVSIRAPQNLMGPGAPDGNVGNGTDDK</sequence>
<dbReference type="EMBL" id="ML179936">
    <property type="protein sequence ID" value="THU80145.1"/>
    <property type="molecule type" value="Genomic_DNA"/>
</dbReference>
<dbReference type="OrthoDB" id="3352285at2759"/>
<keyword evidence="1" id="KW-1133">Transmembrane helix</keyword>
<evidence type="ECO:0000313" key="2">
    <source>
        <dbReference type="EMBL" id="THU80145.1"/>
    </source>
</evidence>
<keyword evidence="3" id="KW-1185">Reference proteome</keyword>
<protein>
    <submittedName>
        <fullName evidence="2">Uncharacterized protein</fullName>
    </submittedName>
</protein>
<organism evidence="2 3">
    <name type="scientific">Dendrothele bispora (strain CBS 962.96)</name>
    <dbReference type="NCBI Taxonomy" id="1314807"/>
    <lineage>
        <taxon>Eukaryota</taxon>
        <taxon>Fungi</taxon>
        <taxon>Dikarya</taxon>
        <taxon>Basidiomycota</taxon>
        <taxon>Agaricomycotina</taxon>
        <taxon>Agaricomycetes</taxon>
        <taxon>Agaricomycetidae</taxon>
        <taxon>Agaricales</taxon>
        <taxon>Agaricales incertae sedis</taxon>
        <taxon>Dendrothele</taxon>
    </lineage>
</organism>
<feature type="transmembrane region" description="Helical" evidence="1">
    <location>
        <begin position="168"/>
        <end position="190"/>
    </location>
</feature>
<feature type="transmembrane region" description="Helical" evidence="1">
    <location>
        <begin position="230"/>
        <end position="251"/>
    </location>
</feature>
<accession>A0A4V4HBP3</accession>
<proteinExistence type="predicted"/>
<keyword evidence="1" id="KW-0472">Membrane</keyword>
<keyword evidence="1" id="KW-0812">Transmembrane</keyword>
<dbReference type="AlphaFoldDB" id="A0A4V4HBP3"/>